<comment type="caution">
    <text evidence="8">The sequence shown here is derived from an EMBL/GenBank/DDBJ whole genome shotgun (WGS) entry which is preliminary data.</text>
</comment>
<keyword evidence="3 6" id="KW-0805">Transcription regulation</keyword>
<evidence type="ECO:0000256" key="5">
    <source>
        <dbReference type="ARBA" id="ARBA00023242"/>
    </source>
</evidence>
<dbReference type="Pfam" id="PF10156">
    <property type="entry name" value="Med17"/>
    <property type="match status" value="1"/>
</dbReference>
<evidence type="ECO:0000256" key="1">
    <source>
        <dbReference type="ARBA" id="ARBA00004123"/>
    </source>
</evidence>
<feature type="region of interest" description="Disordered" evidence="7">
    <location>
        <begin position="201"/>
        <end position="220"/>
    </location>
</feature>
<dbReference type="PANTHER" id="PTHR13114:SF7">
    <property type="entry name" value="MEDIATOR OF RNA POLYMERASE II TRANSCRIPTION SUBUNIT 17"/>
    <property type="match status" value="1"/>
</dbReference>
<dbReference type="STRING" id="1965070.A0A3S3SAQ0"/>
<comment type="subcellular location">
    <subcellularLocation>
        <location evidence="1 6">Nucleus</location>
    </subcellularLocation>
</comment>
<keyword evidence="9" id="KW-1185">Reference proteome</keyword>
<dbReference type="InterPro" id="IPR019313">
    <property type="entry name" value="Mediator_Med17"/>
</dbReference>
<comment type="subunit">
    <text evidence="6">Component of the Mediator complex.</text>
</comment>
<evidence type="ECO:0000256" key="3">
    <source>
        <dbReference type="ARBA" id="ARBA00023015"/>
    </source>
</evidence>
<proteinExistence type="inferred from homology"/>
<accession>A0A3S3SAQ0</accession>
<dbReference type="AlphaFoldDB" id="A0A3S3SAQ0"/>
<protein>
    <recommendedName>
        <fullName evidence="6">Mediator of RNA polymerase II transcription subunit 17</fullName>
    </recommendedName>
    <alternativeName>
        <fullName evidence="6">Mediator complex subunit 17</fullName>
    </alternativeName>
</protein>
<evidence type="ECO:0000256" key="6">
    <source>
        <dbReference type="RuleBase" id="RU364140"/>
    </source>
</evidence>
<dbReference type="GO" id="GO:0016592">
    <property type="term" value="C:mediator complex"/>
    <property type="evidence" value="ECO:0007669"/>
    <property type="project" value="InterPro"/>
</dbReference>
<keyword evidence="5 6" id="KW-0539">Nucleus</keyword>
<sequence>MSLSVNVSLETADEYSVQEITYDGQEKYTQPLSMSENLTKLAQRIDFSRVNNYDDTEPEKSDTVAEEKETLQSAVWPWESVRNKLKSALTELCVLLDDMNVAKDKRYLVLDPVSQEPSEFKPLTALVARKKALAASAAIIQNGVEFLKSHQNDATRSRAMDFHSELMTIRQNWRMKKVGNTILGDLSYRSVGSRYPHPGSFEVTKAPTPQPITSPSNVPSPRASSLKVTVASDLEGVSYIHVNNDTLASGDLSIPLPPVAVSSLESSWQQKLENAQNVLFCKELFAQLAREAVQLQLPIPTLVIGNQIIATLFPGVQLSIGLCHTTVPNKKTTEKQQQTPSRNEHKPVLEHSLHQLLREIHYNSLHHPMPHPATATLGISRKMYFAGPEAYDRHTLMEACKSETMLEQIISQSQHVVLRLRTMYMIDTLACEIKDPLIIAHWLCLNSATKSSVKINIVSYGYESQSRTPLVIHVGVKNIKAICRDGRTFHMSYESQELRYLIMSQVSQHQINAIQALSKLMGWKVLSHNVNCGVGPVEMIGTASSIVLASPNGDRMIAVRHGPQSGAQVSISLSPHEQDFYPSTLVKDRKWQNINGGFKEVMWEKIEGKNLVSKIEYLMACLTNF</sequence>
<dbReference type="GO" id="GO:0003712">
    <property type="term" value="F:transcription coregulator activity"/>
    <property type="evidence" value="ECO:0007669"/>
    <property type="project" value="InterPro"/>
</dbReference>
<dbReference type="OrthoDB" id="10058398at2759"/>
<organism evidence="8 9">
    <name type="scientific">Dinothrombium tinctorium</name>
    <dbReference type="NCBI Taxonomy" id="1965070"/>
    <lineage>
        <taxon>Eukaryota</taxon>
        <taxon>Metazoa</taxon>
        <taxon>Ecdysozoa</taxon>
        <taxon>Arthropoda</taxon>
        <taxon>Chelicerata</taxon>
        <taxon>Arachnida</taxon>
        <taxon>Acari</taxon>
        <taxon>Acariformes</taxon>
        <taxon>Trombidiformes</taxon>
        <taxon>Prostigmata</taxon>
        <taxon>Anystina</taxon>
        <taxon>Parasitengona</taxon>
        <taxon>Trombidioidea</taxon>
        <taxon>Trombidiidae</taxon>
        <taxon>Dinothrombium</taxon>
    </lineage>
</organism>
<evidence type="ECO:0000256" key="2">
    <source>
        <dbReference type="ARBA" id="ARBA00005635"/>
    </source>
</evidence>
<evidence type="ECO:0000256" key="7">
    <source>
        <dbReference type="SAM" id="MobiDB-lite"/>
    </source>
</evidence>
<dbReference type="Proteomes" id="UP000285301">
    <property type="component" value="Unassembled WGS sequence"/>
</dbReference>
<dbReference type="EMBL" id="NCKU01001201">
    <property type="protein sequence ID" value="RWS12809.1"/>
    <property type="molecule type" value="Genomic_DNA"/>
</dbReference>
<gene>
    <name evidence="6" type="primary">MED17</name>
    <name evidence="8" type="ORF">B4U79_07573</name>
</gene>
<feature type="compositionally biased region" description="Polar residues" evidence="7">
    <location>
        <begin position="211"/>
        <end position="220"/>
    </location>
</feature>
<dbReference type="GO" id="GO:0006357">
    <property type="term" value="P:regulation of transcription by RNA polymerase II"/>
    <property type="evidence" value="ECO:0007669"/>
    <property type="project" value="InterPro"/>
</dbReference>
<comment type="similarity">
    <text evidence="2 6">Belongs to the Mediator complex subunit 17 family.</text>
</comment>
<evidence type="ECO:0000313" key="9">
    <source>
        <dbReference type="Proteomes" id="UP000285301"/>
    </source>
</evidence>
<name>A0A3S3SAQ0_9ACAR</name>
<dbReference type="GO" id="GO:0070847">
    <property type="term" value="C:core mediator complex"/>
    <property type="evidence" value="ECO:0007669"/>
    <property type="project" value="TreeGrafter"/>
</dbReference>
<reference evidence="8 9" key="1">
    <citation type="journal article" date="2018" name="Gigascience">
        <title>Genomes of trombidid mites reveal novel predicted allergens and laterally-transferred genes associated with secondary metabolism.</title>
        <authorList>
            <person name="Dong X."/>
            <person name="Chaisiri K."/>
            <person name="Xia D."/>
            <person name="Armstrong S.D."/>
            <person name="Fang Y."/>
            <person name="Donnelly M.J."/>
            <person name="Kadowaki T."/>
            <person name="McGarry J.W."/>
            <person name="Darby A.C."/>
            <person name="Makepeace B.L."/>
        </authorList>
    </citation>
    <scope>NUCLEOTIDE SEQUENCE [LARGE SCALE GENOMIC DNA]</scope>
    <source>
        <strain evidence="8">UoL-WK</strain>
    </source>
</reference>
<keyword evidence="4 6" id="KW-0804">Transcription</keyword>
<comment type="function">
    <text evidence="6">Component of the Mediator complex, a coactivator involved in the regulated transcription of nearly all RNA polymerase II-dependent genes. Mediator functions as a bridge to convey information from gene-specific regulatory proteins to the basal RNA polymerase II transcription machinery. Mediator is recruited to promoters by direct interactions with regulatory proteins and serves as a scaffold for the assembly of a functional preinitiation complex with RNA polymerase II and the general transcription factors.</text>
</comment>
<evidence type="ECO:0000313" key="8">
    <source>
        <dbReference type="EMBL" id="RWS12809.1"/>
    </source>
</evidence>
<evidence type="ECO:0000256" key="4">
    <source>
        <dbReference type="ARBA" id="ARBA00023163"/>
    </source>
</evidence>
<keyword evidence="6" id="KW-0010">Activator</keyword>
<dbReference type="PANTHER" id="PTHR13114">
    <property type="entry name" value="MEDIATOR OF RNA POLYMERASE II TRANSCRIPTION SUBUNIT 17"/>
    <property type="match status" value="1"/>
</dbReference>